<evidence type="ECO:0000313" key="1">
    <source>
        <dbReference type="EMBL" id="AYG00759.1"/>
    </source>
</evidence>
<dbReference type="NCBIfam" id="TIGR01484">
    <property type="entry name" value="HAD-SF-IIB"/>
    <property type="match status" value="1"/>
</dbReference>
<dbReference type="OrthoDB" id="9806027at2"/>
<dbReference type="SUPFAM" id="SSF56784">
    <property type="entry name" value="HAD-like"/>
    <property type="match status" value="1"/>
</dbReference>
<dbReference type="GO" id="GO:0005829">
    <property type="term" value="C:cytosol"/>
    <property type="evidence" value="ECO:0007669"/>
    <property type="project" value="TreeGrafter"/>
</dbReference>
<dbReference type="AlphaFoldDB" id="A0A387BHA3"/>
<gene>
    <name evidence="1" type="ORF">D7I46_06425</name>
</gene>
<dbReference type="Pfam" id="PF08282">
    <property type="entry name" value="Hydrolase_3"/>
    <property type="match status" value="1"/>
</dbReference>
<keyword evidence="2" id="KW-1185">Reference proteome</keyword>
<dbReference type="GO" id="GO:0000287">
    <property type="term" value="F:magnesium ion binding"/>
    <property type="evidence" value="ECO:0007669"/>
    <property type="project" value="TreeGrafter"/>
</dbReference>
<dbReference type="GO" id="GO:0016791">
    <property type="term" value="F:phosphatase activity"/>
    <property type="evidence" value="ECO:0007669"/>
    <property type="project" value="TreeGrafter"/>
</dbReference>
<dbReference type="InterPro" id="IPR023214">
    <property type="entry name" value="HAD_sf"/>
</dbReference>
<reference evidence="1 2" key="1">
    <citation type="submission" date="2018-09" db="EMBL/GenBank/DDBJ databases">
        <title>Genome sequencing of strain 1JSPR-7.</title>
        <authorList>
            <person name="Heo J."/>
            <person name="Kim S.-J."/>
            <person name="Kwon S.-W."/>
        </authorList>
    </citation>
    <scope>NUCLEOTIDE SEQUENCE [LARGE SCALE GENOMIC DNA]</scope>
    <source>
        <strain evidence="1 2">1JSPR-7</strain>
    </source>
</reference>
<dbReference type="Proteomes" id="UP000269374">
    <property type="component" value="Chromosome"/>
</dbReference>
<proteinExistence type="predicted"/>
<dbReference type="InterPro" id="IPR006379">
    <property type="entry name" value="HAD-SF_hydro_IIB"/>
</dbReference>
<dbReference type="Gene3D" id="3.30.1240.10">
    <property type="match status" value="1"/>
</dbReference>
<organism evidence="1 2">
    <name type="scientific">Lactococcus allomyrinae</name>
    <dbReference type="NCBI Taxonomy" id="2419773"/>
    <lineage>
        <taxon>Bacteria</taxon>
        <taxon>Bacillati</taxon>
        <taxon>Bacillota</taxon>
        <taxon>Bacilli</taxon>
        <taxon>Lactobacillales</taxon>
        <taxon>Streptococcaceae</taxon>
        <taxon>Lactococcus</taxon>
    </lineage>
</organism>
<accession>A0A387BHA3</accession>
<dbReference type="InterPro" id="IPR036412">
    <property type="entry name" value="HAD-like_sf"/>
</dbReference>
<name>A0A387BHA3_9LACT</name>
<dbReference type="PANTHER" id="PTHR10000:SF8">
    <property type="entry name" value="HAD SUPERFAMILY HYDROLASE-LIKE, TYPE 3"/>
    <property type="match status" value="1"/>
</dbReference>
<dbReference type="KEGG" id="lact:D7I46_06425"/>
<dbReference type="EMBL" id="CP032627">
    <property type="protein sequence ID" value="AYG00759.1"/>
    <property type="molecule type" value="Genomic_DNA"/>
</dbReference>
<sequence>MNIVFSDVDGTFQDLGVPVPQINIDAVKRLQEAGDHFVFVTGRGIGLVEQMEQEIGLDCDVIFGNGAGFKARGQFPTYSNCLSIETLRRLLPILDEENILYFIHTDTEVVIQPVEKYEVHLQKLRDSLSFMGHQGRLLMDYKTEYFKEQCYHVEDIIGFFETYPERTIVKIELMEASDKKHEILRERLTIKDTYVFTSFIKTLEIVNPLSTKGAAIRSYLEKLPYDLSFGIGDGENDLTMFETVDVAVAVANASDTVKNKSHKTTLSCNEGGVGKFIFDEILNYTDIN</sequence>
<dbReference type="PANTHER" id="PTHR10000">
    <property type="entry name" value="PHOSPHOSERINE PHOSPHATASE"/>
    <property type="match status" value="1"/>
</dbReference>
<keyword evidence="1" id="KW-0378">Hydrolase</keyword>
<dbReference type="RefSeq" id="WP_120772147.1">
    <property type="nucleotide sequence ID" value="NZ_CP032627.1"/>
</dbReference>
<dbReference type="Gene3D" id="3.40.50.1000">
    <property type="entry name" value="HAD superfamily/HAD-like"/>
    <property type="match status" value="1"/>
</dbReference>
<evidence type="ECO:0000313" key="2">
    <source>
        <dbReference type="Proteomes" id="UP000269374"/>
    </source>
</evidence>
<protein>
    <submittedName>
        <fullName evidence="1">HAD-IIB family hydrolase</fullName>
    </submittedName>
</protein>